<evidence type="ECO:0000256" key="4">
    <source>
        <dbReference type="PROSITE-ProRule" id="PRU00023"/>
    </source>
</evidence>
<feature type="repeat" description="ANK" evidence="4">
    <location>
        <begin position="81"/>
        <end position="113"/>
    </location>
</feature>
<proteinExistence type="predicted"/>
<feature type="non-terminal residue" evidence="5">
    <location>
        <position position="353"/>
    </location>
</feature>
<name>M2SP62_COCH5</name>
<gene>
    <name evidence="5" type="ORF">COCHEDRAFT_72728</name>
</gene>
<feature type="repeat" description="ANK" evidence="4">
    <location>
        <begin position="149"/>
        <end position="182"/>
    </location>
</feature>
<dbReference type="AlphaFoldDB" id="M2SP62"/>
<dbReference type="Proteomes" id="UP000016936">
    <property type="component" value="Unassembled WGS sequence"/>
</dbReference>
<dbReference type="STRING" id="701091.M2SP62"/>
<dbReference type="HOGENOM" id="CLU_000134_1_0_1"/>
<evidence type="ECO:0000313" key="6">
    <source>
        <dbReference type="Proteomes" id="UP000016936"/>
    </source>
</evidence>
<dbReference type="eggNOG" id="KOG4177">
    <property type="taxonomic scope" value="Eukaryota"/>
</dbReference>
<dbReference type="PROSITE" id="PS50297">
    <property type="entry name" value="ANK_REP_REGION"/>
    <property type="match status" value="5"/>
</dbReference>
<dbReference type="Pfam" id="PF12796">
    <property type="entry name" value="Ank_2"/>
    <property type="match status" value="3"/>
</dbReference>
<dbReference type="OMA" id="HIRAKIC"/>
<dbReference type="EMBL" id="KB445583">
    <property type="protein sequence ID" value="EMD87120.1"/>
    <property type="molecule type" value="Genomic_DNA"/>
</dbReference>
<dbReference type="GO" id="GO:0019706">
    <property type="term" value="F:protein-cysteine S-palmitoyltransferase activity"/>
    <property type="evidence" value="ECO:0007669"/>
    <property type="project" value="UniProtKB-EC"/>
</dbReference>
<feature type="repeat" description="ANK" evidence="4">
    <location>
        <begin position="115"/>
        <end position="147"/>
    </location>
</feature>
<dbReference type="InterPro" id="IPR036770">
    <property type="entry name" value="Ankyrin_rpt-contain_sf"/>
</dbReference>
<feature type="repeat" description="ANK" evidence="4">
    <location>
        <begin position="250"/>
        <end position="282"/>
    </location>
</feature>
<dbReference type="OrthoDB" id="195446at2759"/>
<feature type="repeat" description="ANK" evidence="4">
    <location>
        <begin position="283"/>
        <end position="315"/>
    </location>
</feature>
<accession>M2SP62</accession>
<dbReference type="PRINTS" id="PR01415">
    <property type="entry name" value="ANKYRIN"/>
</dbReference>
<organism evidence="5 6">
    <name type="scientific">Cochliobolus heterostrophus (strain C5 / ATCC 48332 / race O)</name>
    <name type="common">Southern corn leaf blight fungus</name>
    <name type="synonym">Bipolaris maydis</name>
    <dbReference type="NCBI Taxonomy" id="701091"/>
    <lineage>
        <taxon>Eukaryota</taxon>
        <taxon>Fungi</taxon>
        <taxon>Dikarya</taxon>
        <taxon>Ascomycota</taxon>
        <taxon>Pezizomycotina</taxon>
        <taxon>Dothideomycetes</taxon>
        <taxon>Pleosporomycetidae</taxon>
        <taxon>Pleosporales</taxon>
        <taxon>Pleosporineae</taxon>
        <taxon>Pleosporaceae</taxon>
        <taxon>Bipolaris</taxon>
    </lineage>
</organism>
<keyword evidence="3 4" id="KW-0040">ANK repeat</keyword>
<evidence type="ECO:0000313" key="5">
    <source>
        <dbReference type="EMBL" id="EMD87120.1"/>
    </source>
</evidence>
<reference evidence="5 6" key="1">
    <citation type="journal article" date="2012" name="PLoS Pathog.">
        <title>Diverse lifestyles and strategies of plant pathogenesis encoded in the genomes of eighteen Dothideomycetes fungi.</title>
        <authorList>
            <person name="Ohm R.A."/>
            <person name="Feau N."/>
            <person name="Henrissat B."/>
            <person name="Schoch C.L."/>
            <person name="Horwitz B.A."/>
            <person name="Barry K.W."/>
            <person name="Condon B.J."/>
            <person name="Copeland A.C."/>
            <person name="Dhillon B."/>
            <person name="Glaser F."/>
            <person name="Hesse C.N."/>
            <person name="Kosti I."/>
            <person name="LaButti K."/>
            <person name="Lindquist E.A."/>
            <person name="Lucas S."/>
            <person name="Salamov A.A."/>
            <person name="Bradshaw R.E."/>
            <person name="Ciuffetti L."/>
            <person name="Hamelin R.C."/>
            <person name="Kema G.H.J."/>
            <person name="Lawrence C."/>
            <person name="Scott J.A."/>
            <person name="Spatafora J.W."/>
            <person name="Turgeon B.G."/>
            <person name="de Wit P.J.G.M."/>
            <person name="Zhong S."/>
            <person name="Goodwin S.B."/>
            <person name="Grigoriev I.V."/>
        </authorList>
    </citation>
    <scope>NUCLEOTIDE SEQUENCE [LARGE SCALE GENOMIC DNA]</scope>
    <source>
        <strain evidence="6">C5 / ATCC 48332 / race O</strain>
    </source>
</reference>
<reference evidence="6" key="2">
    <citation type="journal article" date="2013" name="PLoS Genet.">
        <title>Comparative genome structure, secondary metabolite, and effector coding capacity across Cochliobolus pathogens.</title>
        <authorList>
            <person name="Condon B.J."/>
            <person name="Leng Y."/>
            <person name="Wu D."/>
            <person name="Bushley K.E."/>
            <person name="Ohm R.A."/>
            <person name="Otillar R."/>
            <person name="Martin J."/>
            <person name="Schackwitz W."/>
            <person name="Grimwood J."/>
            <person name="MohdZainudin N."/>
            <person name="Xue C."/>
            <person name="Wang R."/>
            <person name="Manning V.A."/>
            <person name="Dhillon B."/>
            <person name="Tu Z.J."/>
            <person name="Steffenson B.J."/>
            <person name="Salamov A."/>
            <person name="Sun H."/>
            <person name="Lowry S."/>
            <person name="LaButti K."/>
            <person name="Han J."/>
            <person name="Copeland A."/>
            <person name="Lindquist E."/>
            <person name="Barry K."/>
            <person name="Schmutz J."/>
            <person name="Baker S.E."/>
            <person name="Ciuffetti L.M."/>
            <person name="Grigoriev I.V."/>
            <person name="Zhong S."/>
            <person name="Turgeon B.G."/>
        </authorList>
    </citation>
    <scope>NUCLEOTIDE SEQUENCE [LARGE SCALE GENOMIC DNA]</scope>
    <source>
        <strain evidence="6">C5 / ATCC 48332 / race O</strain>
    </source>
</reference>
<dbReference type="Gene3D" id="1.25.40.20">
    <property type="entry name" value="Ankyrin repeat-containing domain"/>
    <property type="match status" value="3"/>
</dbReference>
<dbReference type="SMART" id="SM00248">
    <property type="entry name" value="ANK"/>
    <property type="match status" value="9"/>
</dbReference>
<dbReference type="EC" id="2.3.1.225" evidence="1"/>
<dbReference type="PROSITE" id="PS50088">
    <property type="entry name" value="ANK_REPEAT"/>
    <property type="match status" value="6"/>
</dbReference>
<evidence type="ECO:0000256" key="3">
    <source>
        <dbReference type="ARBA" id="ARBA00023043"/>
    </source>
</evidence>
<evidence type="ECO:0000256" key="2">
    <source>
        <dbReference type="ARBA" id="ARBA00022737"/>
    </source>
</evidence>
<feature type="repeat" description="ANK" evidence="4">
    <location>
        <begin position="316"/>
        <end position="348"/>
    </location>
</feature>
<protein>
    <recommendedName>
        <fullName evidence="1">protein S-acyltransferase</fullName>
        <ecNumber evidence="1">2.3.1.225</ecNumber>
    </recommendedName>
</protein>
<dbReference type="SUPFAM" id="SSF48403">
    <property type="entry name" value="Ankyrin repeat"/>
    <property type="match status" value="1"/>
</dbReference>
<keyword evidence="2" id="KW-0677">Repeat</keyword>
<keyword evidence="6" id="KW-1185">Reference proteome</keyword>
<evidence type="ECO:0000256" key="1">
    <source>
        <dbReference type="ARBA" id="ARBA00012210"/>
    </source>
</evidence>
<dbReference type="PANTHER" id="PTHR24161">
    <property type="entry name" value="ANK_REP_REGION DOMAIN-CONTAINING PROTEIN-RELATED"/>
    <property type="match status" value="1"/>
</dbReference>
<dbReference type="PANTHER" id="PTHR24161:SF85">
    <property type="entry name" value="PALMITOYLTRANSFERASE HIP14"/>
    <property type="match status" value="1"/>
</dbReference>
<sequence length="353" mass="37918">MDIEKSSKSPSTLRRKGSALQTSVEVLRCRFGKSAEAPEKLGDFRPSKEWTPIFYSVYHQREAALSHFLRAGASPDDVTDIGQPPLCIAVANGYVEIAKILLGAGADINATTREGGETALHIAVKNGRVDLMDLLLSYGPNLELKTHTTGETPLHYAAAKSGSLATVRLLLRARADPTAVDNNKNTPLLLAVKNHQWSIAPIFVTTPSVNAWDKNGFSALHHECPGIDIEVVRLLLARDAKPGLSSGFYKGRFPLHCAVKARRADVVEELLLEQGNVECVDDTGRTPMFFAAEAGDLEIVTTLLTRGAKLDVVDLEKNTLLHAAAVGGSDKVIASLLRAGAKLGKNAKGLTPM</sequence>
<dbReference type="InterPro" id="IPR002110">
    <property type="entry name" value="Ankyrin_rpt"/>
</dbReference>